<evidence type="ECO:0000256" key="2">
    <source>
        <dbReference type="ARBA" id="ARBA00022516"/>
    </source>
</evidence>
<keyword evidence="7" id="KW-0594">Phospholipid biosynthesis</keyword>
<feature type="transmembrane region" description="Helical" evidence="9">
    <location>
        <begin position="77"/>
        <end position="97"/>
    </location>
</feature>
<evidence type="ECO:0000256" key="1">
    <source>
        <dbReference type="ARBA" id="ARBA00004127"/>
    </source>
</evidence>
<comment type="caution">
    <text evidence="10">The sequence shown here is derived from an EMBL/GenBank/DDBJ whole genome shotgun (WGS) entry which is preliminary data.</text>
</comment>
<proteinExistence type="predicted"/>
<gene>
    <name evidence="10" type="ORF">Ctob_001969</name>
</gene>
<evidence type="ECO:0000313" key="10">
    <source>
        <dbReference type="EMBL" id="KOO21117.1"/>
    </source>
</evidence>
<keyword evidence="8" id="KW-1208">Phospholipid metabolism</keyword>
<evidence type="ECO:0000256" key="5">
    <source>
        <dbReference type="ARBA" id="ARBA00023098"/>
    </source>
</evidence>
<name>A0A0M0J452_9EUKA</name>
<organism evidence="10 11">
    <name type="scientific">Chrysochromulina tobinii</name>
    <dbReference type="NCBI Taxonomy" id="1460289"/>
    <lineage>
        <taxon>Eukaryota</taxon>
        <taxon>Haptista</taxon>
        <taxon>Haptophyta</taxon>
        <taxon>Prymnesiophyceae</taxon>
        <taxon>Prymnesiales</taxon>
        <taxon>Chrysochromulinaceae</taxon>
        <taxon>Chrysochromulina</taxon>
    </lineage>
</organism>
<keyword evidence="6 9" id="KW-0472">Membrane</keyword>
<evidence type="ECO:0000256" key="3">
    <source>
        <dbReference type="ARBA" id="ARBA00022692"/>
    </source>
</evidence>
<dbReference type="UniPathway" id="UPA00753"/>
<evidence type="ECO:0000256" key="7">
    <source>
        <dbReference type="ARBA" id="ARBA00023209"/>
    </source>
</evidence>
<keyword evidence="11" id="KW-1185">Reference proteome</keyword>
<dbReference type="GO" id="GO:0008168">
    <property type="term" value="F:methyltransferase activity"/>
    <property type="evidence" value="ECO:0007669"/>
    <property type="project" value="UniProtKB-KW"/>
</dbReference>
<dbReference type="Proteomes" id="UP000037460">
    <property type="component" value="Unassembled WGS sequence"/>
</dbReference>
<dbReference type="GO" id="GO:0032259">
    <property type="term" value="P:methylation"/>
    <property type="evidence" value="ECO:0007669"/>
    <property type="project" value="UniProtKB-KW"/>
</dbReference>
<dbReference type="GO" id="GO:0012505">
    <property type="term" value="C:endomembrane system"/>
    <property type="evidence" value="ECO:0007669"/>
    <property type="project" value="UniProtKB-SubCell"/>
</dbReference>
<dbReference type="GO" id="GO:0006656">
    <property type="term" value="P:phosphatidylcholine biosynthetic process"/>
    <property type="evidence" value="ECO:0007669"/>
    <property type="project" value="UniProtKB-UniPathway"/>
</dbReference>
<keyword evidence="5" id="KW-0443">Lipid metabolism</keyword>
<evidence type="ECO:0000256" key="8">
    <source>
        <dbReference type="ARBA" id="ARBA00023264"/>
    </source>
</evidence>
<evidence type="ECO:0000256" key="6">
    <source>
        <dbReference type="ARBA" id="ARBA00023136"/>
    </source>
</evidence>
<keyword evidence="3 9" id="KW-0812">Transmembrane</keyword>
<sequence>MTGLLLAKLTGKRLAFLPAPLSKLPVRIAFMACALAFAKMEFDEASGALETAGSGTFFTPVNGLATTGLYKFTRNPMYVAVIFFAIPSVSCLINSAWPLLVSPLTWCYLNFIVIAAEEKLLSQTFPKQYEKYCESAPRWLI</sequence>
<accession>A0A0M0J452</accession>
<dbReference type="InterPro" id="IPR007318">
    <property type="entry name" value="Phopholipid_MeTrfase"/>
</dbReference>
<evidence type="ECO:0000313" key="11">
    <source>
        <dbReference type="Proteomes" id="UP000037460"/>
    </source>
</evidence>
<keyword evidence="10" id="KW-0808">Transferase</keyword>
<evidence type="ECO:0000256" key="4">
    <source>
        <dbReference type="ARBA" id="ARBA00022989"/>
    </source>
</evidence>
<dbReference type="Gene3D" id="1.20.120.1630">
    <property type="match status" value="1"/>
</dbReference>
<keyword evidence="4 9" id="KW-1133">Transmembrane helix</keyword>
<comment type="subcellular location">
    <subcellularLocation>
        <location evidence="1">Endomembrane system</location>
        <topology evidence="1">Multi-pass membrane protein</topology>
    </subcellularLocation>
</comment>
<reference evidence="11" key="1">
    <citation type="journal article" date="2015" name="PLoS Genet.">
        <title>Genome Sequence and Transcriptome Analyses of Chrysochromulina tobin: Metabolic Tools for Enhanced Algal Fitness in the Prominent Order Prymnesiales (Haptophyceae).</title>
        <authorList>
            <person name="Hovde B.T."/>
            <person name="Deodato C.R."/>
            <person name="Hunsperger H.M."/>
            <person name="Ryken S.A."/>
            <person name="Yost W."/>
            <person name="Jha R.K."/>
            <person name="Patterson J."/>
            <person name="Monnat R.J. Jr."/>
            <person name="Barlow S.B."/>
            <person name="Starkenburg S.R."/>
            <person name="Cattolico R.A."/>
        </authorList>
    </citation>
    <scope>NUCLEOTIDE SEQUENCE</scope>
    <source>
        <strain evidence="11">CCMP291</strain>
    </source>
</reference>
<dbReference type="Pfam" id="PF04191">
    <property type="entry name" value="PEMT"/>
    <property type="match status" value="1"/>
</dbReference>
<dbReference type="EMBL" id="JWZX01003389">
    <property type="protein sequence ID" value="KOO21117.1"/>
    <property type="molecule type" value="Genomic_DNA"/>
</dbReference>
<dbReference type="OrthoDB" id="422086at2759"/>
<protein>
    <submittedName>
        <fullName evidence="10">Phospholipid methyltransferase</fullName>
    </submittedName>
</protein>
<keyword evidence="2" id="KW-0444">Lipid biosynthesis</keyword>
<evidence type="ECO:0000256" key="9">
    <source>
        <dbReference type="SAM" id="Phobius"/>
    </source>
</evidence>
<dbReference type="AlphaFoldDB" id="A0A0M0J452"/>
<keyword evidence="10" id="KW-0489">Methyltransferase</keyword>